<evidence type="ECO:0000313" key="1">
    <source>
        <dbReference type="EMBL" id="KAK4352334.1"/>
    </source>
</evidence>
<evidence type="ECO:0000313" key="2">
    <source>
        <dbReference type="Proteomes" id="UP001291623"/>
    </source>
</evidence>
<dbReference type="Proteomes" id="UP001291623">
    <property type="component" value="Unassembled WGS sequence"/>
</dbReference>
<organism evidence="1 2">
    <name type="scientific">Anisodus tanguticus</name>
    <dbReference type="NCBI Taxonomy" id="243964"/>
    <lineage>
        <taxon>Eukaryota</taxon>
        <taxon>Viridiplantae</taxon>
        <taxon>Streptophyta</taxon>
        <taxon>Embryophyta</taxon>
        <taxon>Tracheophyta</taxon>
        <taxon>Spermatophyta</taxon>
        <taxon>Magnoliopsida</taxon>
        <taxon>eudicotyledons</taxon>
        <taxon>Gunneridae</taxon>
        <taxon>Pentapetalae</taxon>
        <taxon>asterids</taxon>
        <taxon>lamiids</taxon>
        <taxon>Solanales</taxon>
        <taxon>Solanaceae</taxon>
        <taxon>Solanoideae</taxon>
        <taxon>Hyoscyameae</taxon>
        <taxon>Anisodus</taxon>
    </lineage>
</organism>
<accession>A0AAE1RHD2</accession>
<comment type="caution">
    <text evidence="1">The sequence shown here is derived from an EMBL/GenBank/DDBJ whole genome shotgun (WGS) entry which is preliminary data.</text>
</comment>
<protein>
    <submittedName>
        <fullName evidence="1">Uncharacterized protein</fullName>
    </submittedName>
</protein>
<dbReference type="AlphaFoldDB" id="A0AAE1RHD2"/>
<dbReference type="EMBL" id="JAVYJV010000015">
    <property type="protein sequence ID" value="KAK4352334.1"/>
    <property type="molecule type" value="Genomic_DNA"/>
</dbReference>
<reference evidence="1" key="1">
    <citation type="submission" date="2023-12" db="EMBL/GenBank/DDBJ databases">
        <title>Genome assembly of Anisodus tanguticus.</title>
        <authorList>
            <person name="Wang Y.-J."/>
        </authorList>
    </citation>
    <scope>NUCLEOTIDE SEQUENCE</scope>
    <source>
        <strain evidence="1">KB-2021</strain>
        <tissue evidence="1">Leaf</tissue>
    </source>
</reference>
<sequence length="109" mass="12841">MVVKSRKFINSLKRNCKGEYFDIHPSNTQCLNDRQTYDQFDWEKLSYQWANDNKVREALHVRRVCFVIAIKEKSKVWKQQKHMNFISCRVVLEDGSGALAQLCLSKDGK</sequence>
<keyword evidence="2" id="KW-1185">Reference proteome</keyword>
<gene>
    <name evidence="1" type="ORF">RND71_027852</name>
</gene>
<name>A0AAE1RHD2_9SOLA</name>
<proteinExistence type="predicted"/>